<dbReference type="AlphaFoldDB" id="A0A6I9WXE9"/>
<feature type="transmembrane region" description="Helical" evidence="10">
    <location>
        <begin position="67"/>
        <end position="86"/>
    </location>
</feature>
<protein>
    <submittedName>
        <fullName evidence="12">Uncharacterized protein LOC105433697</fullName>
    </submittedName>
</protein>
<dbReference type="Proteomes" id="UP000504615">
    <property type="component" value="Unplaced"/>
</dbReference>
<dbReference type="RefSeq" id="XP_011647422.2">
    <property type="nucleotide sequence ID" value="XM_011649120.2"/>
</dbReference>
<dbReference type="GO" id="GO:0005886">
    <property type="term" value="C:plasma membrane"/>
    <property type="evidence" value="ECO:0007669"/>
    <property type="project" value="UniProtKB-SubCell"/>
</dbReference>
<dbReference type="InterPro" id="IPR004117">
    <property type="entry name" value="7tm6_olfct_rcpt"/>
</dbReference>
<evidence type="ECO:0000256" key="8">
    <source>
        <dbReference type="ARBA" id="ARBA00023170"/>
    </source>
</evidence>
<dbReference type="Pfam" id="PF02949">
    <property type="entry name" value="7tm_6"/>
    <property type="match status" value="1"/>
</dbReference>
<evidence type="ECO:0000313" key="11">
    <source>
        <dbReference type="Proteomes" id="UP000504615"/>
    </source>
</evidence>
<keyword evidence="7 10" id="KW-0472">Membrane</keyword>
<keyword evidence="2" id="KW-1003">Cell membrane</keyword>
<keyword evidence="3" id="KW-0716">Sensory transduction</keyword>
<evidence type="ECO:0000256" key="6">
    <source>
        <dbReference type="ARBA" id="ARBA00022989"/>
    </source>
</evidence>
<keyword evidence="8" id="KW-0675">Receptor</keyword>
<dbReference type="GO" id="GO:0004984">
    <property type="term" value="F:olfactory receptor activity"/>
    <property type="evidence" value="ECO:0007669"/>
    <property type="project" value="InterPro"/>
</dbReference>
<keyword evidence="9" id="KW-0807">Transducer</keyword>
<dbReference type="KEGG" id="pbar:105433697"/>
<feature type="transmembrane region" description="Helical" evidence="10">
    <location>
        <begin position="187"/>
        <end position="211"/>
    </location>
</feature>
<keyword evidence="11" id="KW-1185">Reference proteome</keyword>
<keyword evidence="4 10" id="KW-0812">Transmembrane</keyword>
<feature type="transmembrane region" description="Helical" evidence="10">
    <location>
        <begin position="121"/>
        <end position="141"/>
    </location>
</feature>
<dbReference type="PANTHER" id="PTHR21137">
    <property type="entry name" value="ODORANT RECEPTOR"/>
    <property type="match status" value="1"/>
</dbReference>
<dbReference type="PANTHER" id="PTHR21137:SF35">
    <property type="entry name" value="ODORANT RECEPTOR 19A-RELATED"/>
    <property type="match status" value="1"/>
</dbReference>
<sequence>FEWAVNLNRFTLNLLGLWPKTVRNSRQKLICNSRVFITSLGMIFFIIIPCIHSLIKIFGDMLLMLDNLQFTLAGISSVIRIINFWWKKEAIIPIMNMFAKDWIKPKSAQGRNFMIRRAQSARTLLICSYSIMGITCIYITIPPIFGMTIRLTSNITDPGRPMPLQTHYIYDITKSPQYEFTFISQAIYIPIAMMAYVGIDNFLSLLIFHICGQLDILQNRLTHLDKYENYHKV</sequence>
<evidence type="ECO:0000256" key="4">
    <source>
        <dbReference type="ARBA" id="ARBA00022692"/>
    </source>
</evidence>
<feature type="transmembrane region" description="Helical" evidence="10">
    <location>
        <begin position="35"/>
        <end position="55"/>
    </location>
</feature>
<dbReference type="GO" id="GO:0005549">
    <property type="term" value="F:odorant binding"/>
    <property type="evidence" value="ECO:0007669"/>
    <property type="project" value="InterPro"/>
</dbReference>
<evidence type="ECO:0000256" key="9">
    <source>
        <dbReference type="ARBA" id="ARBA00023224"/>
    </source>
</evidence>
<proteinExistence type="predicted"/>
<evidence type="ECO:0000256" key="1">
    <source>
        <dbReference type="ARBA" id="ARBA00004651"/>
    </source>
</evidence>
<evidence type="ECO:0000256" key="3">
    <source>
        <dbReference type="ARBA" id="ARBA00022606"/>
    </source>
</evidence>
<evidence type="ECO:0000256" key="5">
    <source>
        <dbReference type="ARBA" id="ARBA00022725"/>
    </source>
</evidence>
<evidence type="ECO:0000256" key="2">
    <source>
        <dbReference type="ARBA" id="ARBA00022475"/>
    </source>
</evidence>
<dbReference type="GeneID" id="105433697"/>
<evidence type="ECO:0000256" key="7">
    <source>
        <dbReference type="ARBA" id="ARBA00023136"/>
    </source>
</evidence>
<evidence type="ECO:0000313" key="12">
    <source>
        <dbReference type="RefSeq" id="XP_011647422.2"/>
    </source>
</evidence>
<feature type="non-terminal residue" evidence="12">
    <location>
        <position position="233"/>
    </location>
</feature>
<dbReference type="GO" id="GO:0007165">
    <property type="term" value="P:signal transduction"/>
    <property type="evidence" value="ECO:0007669"/>
    <property type="project" value="UniProtKB-KW"/>
</dbReference>
<evidence type="ECO:0000256" key="10">
    <source>
        <dbReference type="SAM" id="Phobius"/>
    </source>
</evidence>
<comment type="subcellular location">
    <subcellularLocation>
        <location evidence="1">Cell membrane</location>
        <topology evidence="1">Multi-pass membrane protein</topology>
    </subcellularLocation>
</comment>
<name>A0A6I9WXE9_9HYME</name>
<accession>A0A6I9WXE9</accession>
<keyword evidence="5" id="KW-0552">Olfaction</keyword>
<feature type="non-terminal residue" evidence="12">
    <location>
        <position position="1"/>
    </location>
</feature>
<gene>
    <name evidence="12" type="primary">LOC105433697</name>
</gene>
<organism evidence="11 12">
    <name type="scientific">Pogonomyrmex barbatus</name>
    <name type="common">red harvester ant</name>
    <dbReference type="NCBI Taxonomy" id="144034"/>
    <lineage>
        <taxon>Eukaryota</taxon>
        <taxon>Metazoa</taxon>
        <taxon>Ecdysozoa</taxon>
        <taxon>Arthropoda</taxon>
        <taxon>Hexapoda</taxon>
        <taxon>Insecta</taxon>
        <taxon>Pterygota</taxon>
        <taxon>Neoptera</taxon>
        <taxon>Endopterygota</taxon>
        <taxon>Hymenoptera</taxon>
        <taxon>Apocrita</taxon>
        <taxon>Aculeata</taxon>
        <taxon>Formicoidea</taxon>
        <taxon>Formicidae</taxon>
        <taxon>Myrmicinae</taxon>
        <taxon>Pogonomyrmex</taxon>
    </lineage>
</organism>
<reference evidence="12" key="1">
    <citation type="submission" date="2025-08" db="UniProtKB">
        <authorList>
            <consortium name="RefSeq"/>
        </authorList>
    </citation>
    <scope>IDENTIFICATION</scope>
</reference>
<dbReference type="OrthoDB" id="7634903at2759"/>
<keyword evidence="6 10" id="KW-1133">Transmembrane helix</keyword>